<evidence type="ECO:0000259" key="9">
    <source>
        <dbReference type="PROSITE" id="PS50878"/>
    </source>
</evidence>
<feature type="compositionally biased region" description="Basic and acidic residues" evidence="8">
    <location>
        <begin position="864"/>
        <end position="880"/>
    </location>
</feature>
<dbReference type="GO" id="GO:0003676">
    <property type="term" value="F:nucleic acid binding"/>
    <property type="evidence" value="ECO:0007669"/>
    <property type="project" value="InterPro"/>
</dbReference>
<dbReference type="InterPro" id="IPR041588">
    <property type="entry name" value="Integrase_H2C2"/>
</dbReference>
<feature type="region of interest" description="Disordered" evidence="8">
    <location>
        <begin position="682"/>
        <end position="914"/>
    </location>
</feature>
<dbReference type="InterPro" id="IPR050951">
    <property type="entry name" value="Retrovirus_Pol_polyprotein"/>
</dbReference>
<keyword evidence="1" id="KW-0645">Protease</keyword>
<dbReference type="EMBL" id="QXGD01001290">
    <property type="protein sequence ID" value="KAE9209635.1"/>
    <property type="molecule type" value="Genomic_DNA"/>
</dbReference>
<dbReference type="SUPFAM" id="SSF53098">
    <property type="entry name" value="Ribonuclease H-like"/>
    <property type="match status" value="1"/>
</dbReference>
<feature type="compositionally biased region" description="Basic and acidic residues" evidence="8">
    <location>
        <begin position="765"/>
        <end position="779"/>
    </location>
</feature>
<keyword evidence="3" id="KW-0548">Nucleotidyltransferase</keyword>
<sequence length="1245" mass="136871">MRNAYGQAVTVEACIIDGCTDEFLIGVDFLQHHKAVMDFEKNEVRYDEKQQQVVIPFRTDTGGNGAKVAAVRLVSRAKLTRSAVTPVEVAVAAPDGEEGVFVPTMMCGSVMLAATVTTSRNGKAVVPMINVQGGKAKLPSKKELGVWIPLEKDMQVLALSGELDRENLDTWLNAVGDTETPLDNEDEVRVGEEDPNARAMVVRLLRAYRDVSKDKGDCPPVTALDVEHHIDTGVIEEGNGAWGFPVVLVKKKDGEVRFCIDYRALNKITKKDVYPLPRIDETLEALGGARLFTTLDLRSGYWQIGMAPGDRDKTAFTTKQGLYRFKRMPFGLMNAPSTFQRMMNGVLRGLTWLTCLVYLDDIVVFTRGGVERHVVEVATVLERLRVAGLTLKLKKCVFATKTMEYLGHELSGEGVRPVQRLVAAVSEFPRPHDAVEVKRFVHLAGYYRKSIEAFGSIMAPMTRLLKKDQDWEWTEAQEFAFERIKAALTTKPLLIYPDFALPFRLVTDASKTGLGACLMQDQGHGWQPIAYASKVNSSAESNYSITELECLAVVWSVKLFRPYLYGRAFVIITDHSALKWLMTRPNLAGRLHRWSLTLQEYEFTIEYRPGTTNVVADALSRAPAAVRAVVGMKRRPGRPLTRTTRTDSAAVAKTEDDEPVRVIASGGDKVDEAATTAAAALKQTTNEEAGLRRTADTAAPAPTTAANVRLGASGEGDGSSKGGAQWPTDRPLTRAAKRRQEEAAATVLGATNSLPQLARQTTADGEGKQDGGREGHSDWARIGGGDGRIDGVASNGSDQDIDDGSDSAVSGRSDGDWGNDGDDGSERTTSGGNDDRHGNAEAGDNTPDTNSSDGAEQRSVPTERGPRIRHSDAEERKVAATDDSGGQHGRDAYGAKAGAARTAPGETLDEGDELAPAEPTLQVTEEEVMNAQHHSKLVQRLLQEGEYRGMKIARTYGLVTIETQHGKRVVLPPALWAVIFKEMHGSVWAGHMRGPHTYGRVAQLYWWPRLLREVNRWVRGCQECGSRKARPREVIPPLRSIRGGDVGDRWALDVAGPFPVADGGERYVIAALEYVTRYAVARCVTRHTAESVASFLMEDVVLKFGAFRELLTDGAPEMVGKVIEQLVVLLQAEQTNPVPYRPQMIGLVERFHRSWKDCVSTFMSSNVQNDWNLWVKFAVYAYNSARHSTVALTPNELLMGRRLRPPNELLRRTAVTEAGELMPYHERLLLAMERSRACAEAARVN</sequence>
<proteinExistence type="predicted"/>
<evidence type="ECO:0000256" key="1">
    <source>
        <dbReference type="ARBA" id="ARBA00022670"/>
    </source>
</evidence>
<dbReference type="AlphaFoldDB" id="A0A6A3XWC7"/>
<evidence type="ECO:0000256" key="7">
    <source>
        <dbReference type="ARBA" id="ARBA00022918"/>
    </source>
</evidence>
<evidence type="ECO:0000313" key="12">
    <source>
        <dbReference type="Proteomes" id="UP000440367"/>
    </source>
</evidence>
<dbReference type="GO" id="GO:0006508">
    <property type="term" value="P:proteolysis"/>
    <property type="evidence" value="ECO:0007669"/>
    <property type="project" value="UniProtKB-KW"/>
</dbReference>
<dbReference type="PROSITE" id="PS50878">
    <property type="entry name" value="RT_POL"/>
    <property type="match status" value="1"/>
</dbReference>
<dbReference type="Gene3D" id="3.10.10.10">
    <property type="entry name" value="HIV Type 1 Reverse Transcriptase, subunit A, domain 1"/>
    <property type="match status" value="1"/>
</dbReference>
<feature type="compositionally biased region" description="Low complexity" evidence="8">
    <location>
        <begin position="894"/>
        <end position="905"/>
    </location>
</feature>
<evidence type="ECO:0000256" key="4">
    <source>
        <dbReference type="ARBA" id="ARBA00022722"/>
    </source>
</evidence>
<dbReference type="Pfam" id="PF17917">
    <property type="entry name" value="RT_RNaseH"/>
    <property type="match status" value="1"/>
</dbReference>
<dbReference type="Pfam" id="PF17921">
    <property type="entry name" value="Integrase_H2C2"/>
    <property type="match status" value="1"/>
</dbReference>
<name>A0A6A3XWC7_9STRA</name>
<evidence type="ECO:0000256" key="5">
    <source>
        <dbReference type="ARBA" id="ARBA00022759"/>
    </source>
</evidence>
<dbReference type="Gene3D" id="3.30.420.10">
    <property type="entry name" value="Ribonuclease H-like superfamily/Ribonuclease H"/>
    <property type="match status" value="1"/>
</dbReference>
<accession>A0A6A3XWC7</accession>
<gene>
    <name evidence="11" type="ORF">PF002_g19050</name>
</gene>
<keyword evidence="5" id="KW-0255">Endonuclease</keyword>
<comment type="caution">
    <text evidence="11">The sequence shown here is derived from an EMBL/GenBank/DDBJ whole genome shotgun (WGS) entry which is preliminary data.</text>
</comment>
<keyword evidence="6" id="KW-0378">Hydrolase</keyword>
<dbReference type="InterPro" id="IPR043502">
    <property type="entry name" value="DNA/RNA_pol_sf"/>
</dbReference>
<evidence type="ECO:0000256" key="6">
    <source>
        <dbReference type="ARBA" id="ARBA00022801"/>
    </source>
</evidence>
<evidence type="ECO:0000259" key="10">
    <source>
        <dbReference type="PROSITE" id="PS50994"/>
    </source>
</evidence>
<dbReference type="CDD" id="cd09274">
    <property type="entry name" value="RNase_HI_RT_Ty3"/>
    <property type="match status" value="1"/>
</dbReference>
<dbReference type="PROSITE" id="PS50994">
    <property type="entry name" value="INTEGRASE"/>
    <property type="match status" value="1"/>
</dbReference>
<keyword evidence="2" id="KW-0808">Transferase</keyword>
<feature type="compositionally biased region" description="Polar residues" evidence="8">
    <location>
        <begin position="749"/>
        <end position="763"/>
    </location>
</feature>
<evidence type="ECO:0000256" key="2">
    <source>
        <dbReference type="ARBA" id="ARBA00022679"/>
    </source>
</evidence>
<dbReference type="GO" id="GO:0003964">
    <property type="term" value="F:RNA-directed DNA polymerase activity"/>
    <property type="evidence" value="ECO:0007669"/>
    <property type="project" value="UniProtKB-KW"/>
</dbReference>
<dbReference type="InterPro" id="IPR000477">
    <property type="entry name" value="RT_dom"/>
</dbReference>
<dbReference type="GO" id="GO:0008233">
    <property type="term" value="F:peptidase activity"/>
    <property type="evidence" value="ECO:0007669"/>
    <property type="project" value="UniProtKB-KW"/>
</dbReference>
<dbReference type="InterPro" id="IPR036397">
    <property type="entry name" value="RNaseH_sf"/>
</dbReference>
<keyword evidence="4" id="KW-0540">Nuclease</keyword>
<dbReference type="GO" id="GO:0004519">
    <property type="term" value="F:endonuclease activity"/>
    <property type="evidence" value="ECO:0007669"/>
    <property type="project" value="UniProtKB-KW"/>
</dbReference>
<evidence type="ECO:0000256" key="8">
    <source>
        <dbReference type="SAM" id="MobiDB-lite"/>
    </source>
</evidence>
<dbReference type="Pfam" id="PF00078">
    <property type="entry name" value="RVT_1"/>
    <property type="match status" value="1"/>
</dbReference>
<dbReference type="FunFam" id="3.10.10.10:FF:000007">
    <property type="entry name" value="Retrovirus-related Pol polyprotein from transposon 17.6-like Protein"/>
    <property type="match status" value="1"/>
</dbReference>
<dbReference type="Gene3D" id="1.10.340.70">
    <property type="match status" value="1"/>
</dbReference>
<dbReference type="InterPro" id="IPR001584">
    <property type="entry name" value="Integrase_cat-core"/>
</dbReference>
<dbReference type="InterPro" id="IPR043128">
    <property type="entry name" value="Rev_trsase/Diguanyl_cyclase"/>
</dbReference>
<feature type="domain" description="Integrase catalytic" evidence="10">
    <location>
        <begin position="1027"/>
        <end position="1202"/>
    </location>
</feature>
<organism evidence="11 12">
    <name type="scientific">Phytophthora fragariae</name>
    <dbReference type="NCBI Taxonomy" id="53985"/>
    <lineage>
        <taxon>Eukaryota</taxon>
        <taxon>Sar</taxon>
        <taxon>Stramenopiles</taxon>
        <taxon>Oomycota</taxon>
        <taxon>Peronosporomycetes</taxon>
        <taxon>Peronosporales</taxon>
        <taxon>Peronosporaceae</taxon>
        <taxon>Phytophthora</taxon>
    </lineage>
</organism>
<evidence type="ECO:0000313" key="11">
    <source>
        <dbReference type="EMBL" id="KAE9209635.1"/>
    </source>
</evidence>
<feature type="domain" description="Reverse transcriptase" evidence="9">
    <location>
        <begin position="230"/>
        <end position="410"/>
    </location>
</feature>
<dbReference type="FunFam" id="3.10.20.370:FF:000001">
    <property type="entry name" value="Retrovirus-related Pol polyprotein from transposon 17.6-like protein"/>
    <property type="match status" value="1"/>
</dbReference>
<dbReference type="SUPFAM" id="SSF56672">
    <property type="entry name" value="DNA/RNA polymerases"/>
    <property type="match status" value="1"/>
</dbReference>
<dbReference type="InterPro" id="IPR012337">
    <property type="entry name" value="RNaseH-like_sf"/>
</dbReference>
<feature type="compositionally biased region" description="Low complexity" evidence="8">
    <location>
        <begin position="696"/>
        <end position="706"/>
    </location>
</feature>
<dbReference type="FunFam" id="3.30.70.270:FF:000020">
    <property type="entry name" value="Transposon Tf2-6 polyprotein-like Protein"/>
    <property type="match status" value="1"/>
</dbReference>
<dbReference type="PANTHER" id="PTHR37984:SF5">
    <property type="entry name" value="PROTEIN NYNRIN-LIKE"/>
    <property type="match status" value="1"/>
</dbReference>
<evidence type="ECO:0000256" key="3">
    <source>
        <dbReference type="ARBA" id="ARBA00022695"/>
    </source>
</evidence>
<dbReference type="Gene3D" id="3.30.70.270">
    <property type="match status" value="2"/>
</dbReference>
<dbReference type="CDD" id="cd01647">
    <property type="entry name" value="RT_LTR"/>
    <property type="match status" value="1"/>
</dbReference>
<dbReference type="Proteomes" id="UP000440367">
    <property type="component" value="Unassembled WGS sequence"/>
</dbReference>
<dbReference type="InterPro" id="IPR041373">
    <property type="entry name" value="RT_RNaseH"/>
</dbReference>
<keyword evidence="7" id="KW-0695">RNA-directed DNA polymerase</keyword>
<dbReference type="PANTHER" id="PTHR37984">
    <property type="entry name" value="PROTEIN CBG26694"/>
    <property type="match status" value="1"/>
</dbReference>
<reference evidence="11 12" key="1">
    <citation type="submission" date="2018-08" db="EMBL/GenBank/DDBJ databases">
        <title>Genomic investigation of the strawberry pathogen Phytophthora fragariae indicates pathogenicity is determined by transcriptional variation in three key races.</title>
        <authorList>
            <person name="Adams T.M."/>
            <person name="Armitage A.D."/>
            <person name="Sobczyk M.K."/>
            <person name="Bates H.J."/>
            <person name="Dunwell J.M."/>
            <person name="Nellist C.F."/>
            <person name="Harrison R.J."/>
        </authorList>
    </citation>
    <scope>NUCLEOTIDE SEQUENCE [LARGE SCALE GENOMIC DNA]</scope>
    <source>
        <strain evidence="11 12">BC-1</strain>
    </source>
</reference>
<dbReference type="GO" id="GO:0015074">
    <property type="term" value="P:DNA integration"/>
    <property type="evidence" value="ECO:0007669"/>
    <property type="project" value="InterPro"/>
</dbReference>
<protein>
    <submittedName>
        <fullName evidence="11">Uncharacterized protein</fullName>
    </submittedName>
</protein>